<feature type="domain" description="Vta1 C-terminal" evidence="11">
    <location>
        <begin position="245"/>
        <end position="274"/>
    </location>
</feature>
<feature type="region of interest" description="Disordered" evidence="9">
    <location>
        <begin position="172"/>
        <end position="232"/>
    </location>
</feature>
<dbReference type="EMBL" id="GHBR01001759">
    <property type="protein sequence ID" value="NDJ96872.1"/>
    <property type="molecule type" value="Transcribed_RNA"/>
</dbReference>
<evidence type="ECO:0000256" key="1">
    <source>
        <dbReference type="ARBA" id="ARBA00004481"/>
    </source>
</evidence>
<comment type="similarity">
    <text evidence="3">Belongs to the VTA1 family.</text>
</comment>
<dbReference type="PANTHER" id="PTHR46009:SF1">
    <property type="entry name" value="VACUOLAR PROTEIN SORTING-ASSOCIATED PROTEIN VTA1 HOMOLOG"/>
    <property type="match status" value="1"/>
</dbReference>
<dbReference type="Gene3D" id="1.25.40.270">
    <property type="entry name" value="Vacuolar protein sorting-associated protein vta1"/>
    <property type="match status" value="1"/>
</dbReference>
<dbReference type="PANTHER" id="PTHR46009">
    <property type="entry name" value="VACUOLAR PROTEIN SORTING-ASSOCIATED PROTEIN VTA1 HOMOLOG"/>
    <property type="match status" value="1"/>
</dbReference>
<evidence type="ECO:0000256" key="7">
    <source>
        <dbReference type="ARBA" id="ARBA00022927"/>
    </source>
</evidence>
<dbReference type="Pfam" id="PF18097">
    <property type="entry name" value="Vta1_C"/>
    <property type="match status" value="1"/>
</dbReference>
<dbReference type="GO" id="GO:0010008">
    <property type="term" value="C:endosome membrane"/>
    <property type="evidence" value="ECO:0007669"/>
    <property type="project" value="UniProtKB-SubCell"/>
</dbReference>
<feature type="domain" description="Vta1/callose synthase N-terminal" evidence="10">
    <location>
        <begin position="28"/>
        <end position="172"/>
    </location>
</feature>
<evidence type="ECO:0000256" key="8">
    <source>
        <dbReference type="ARBA" id="ARBA00023136"/>
    </source>
</evidence>
<accession>A0A6B2G031</accession>
<evidence type="ECO:0000313" key="12">
    <source>
        <dbReference type="EMBL" id="NDJ96872.1"/>
    </source>
</evidence>
<keyword evidence="5" id="KW-0963">Cytoplasm</keyword>
<keyword evidence="8" id="KW-0472">Membrane</keyword>
<dbReference type="AlphaFoldDB" id="A0A6B2G031"/>
<dbReference type="GO" id="GO:0032511">
    <property type="term" value="P:late endosome to vacuole transport via multivesicular body sorting pathway"/>
    <property type="evidence" value="ECO:0007669"/>
    <property type="project" value="InterPro"/>
</dbReference>
<name>A0A6B2G031_MYXSQ</name>
<keyword evidence="6" id="KW-0967">Endosome</keyword>
<dbReference type="GO" id="GO:0005771">
    <property type="term" value="C:multivesicular body"/>
    <property type="evidence" value="ECO:0007669"/>
    <property type="project" value="TreeGrafter"/>
</dbReference>
<proteinExistence type="inferred from homology"/>
<comment type="subcellular location">
    <subcellularLocation>
        <location evidence="2">Cytoplasm</location>
    </subcellularLocation>
    <subcellularLocation>
        <location evidence="1">Endosome membrane</location>
        <topology evidence="1">Peripheral membrane protein</topology>
    </subcellularLocation>
</comment>
<evidence type="ECO:0000259" key="11">
    <source>
        <dbReference type="Pfam" id="PF18097"/>
    </source>
</evidence>
<keyword evidence="4" id="KW-0813">Transport</keyword>
<dbReference type="Gene3D" id="1.20.5.420">
    <property type="entry name" value="Immunoglobulin FC, subunit C"/>
    <property type="match status" value="1"/>
</dbReference>
<sequence length="286" mass="32613">MSQYKPYLNAARPSRISKMSMPKILSPITPYLRLANEMEKKEKVISYSCLFYAVEEGLRIDSKSKESVDFLTPKIDYLEKKKENLLQGEAADIINSNDVLSVYIENYACKLFDWANAKDQESKYTIALVKGFFTASLLFDVLTQFGPLSNEDSERRKYARWRSTHINKCIQEGEIPDAPESGIQQPSKEPEPQLSNETYPNSEKMANPAPKKDLHISSTQTPTESSMEYQSTDPRLCTKEAFNDISIATKNCNYAISALQFDKIDEAVSYLEKAKSRLTPYLKYTI</sequence>
<evidence type="ECO:0000256" key="2">
    <source>
        <dbReference type="ARBA" id="ARBA00004496"/>
    </source>
</evidence>
<evidence type="ECO:0000259" key="10">
    <source>
        <dbReference type="Pfam" id="PF04652"/>
    </source>
</evidence>
<reference evidence="12" key="1">
    <citation type="submission" date="2018-11" db="EMBL/GenBank/DDBJ databases">
        <title>Myxobolus squamalis genome and transcriptome.</title>
        <authorList>
            <person name="Yahalomi D."/>
            <person name="Atkinson S.D."/>
            <person name="Neuhof M."/>
            <person name="Chang E.S."/>
            <person name="Philippe H."/>
            <person name="Cartwright P."/>
            <person name="Bartholomew J.L."/>
            <person name="Huchon D."/>
        </authorList>
    </citation>
    <scope>NUCLEOTIDE SEQUENCE</scope>
    <source>
        <strain evidence="12">71B08</strain>
        <tissue evidence="12">Whole</tissue>
    </source>
</reference>
<feature type="compositionally biased region" description="Polar residues" evidence="9">
    <location>
        <begin position="182"/>
        <end position="201"/>
    </location>
</feature>
<dbReference type="InterPro" id="IPR044538">
    <property type="entry name" value="Vta1-like"/>
</dbReference>
<protein>
    <submittedName>
        <fullName evidence="12">Vacuolar protein sorting-associated protein VTA1 homolog (Trinotate prediction)</fullName>
    </submittedName>
</protein>
<feature type="compositionally biased region" description="Polar residues" evidence="9">
    <location>
        <begin position="216"/>
        <end position="232"/>
    </location>
</feature>
<dbReference type="InterPro" id="IPR023175">
    <property type="entry name" value="Vta1/CALS_N_sf"/>
</dbReference>
<evidence type="ECO:0000256" key="3">
    <source>
        <dbReference type="ARBA" id="ARBA00007895"/>
    </source>
</evidence>
<evidence type="ECO:0000256" key="4">
    <source>
        <dbReference type="ARBA" id="ARBA00022448"/>
    </source>
</evidence>
<evidence type="ECO:0000256" key="5">
    <source>
        <dbReference type="ARBA" id="ARBA00022490"/>
    </source>
</evidence>
<keyword evidence="7" id="KW-0653">Protein transport</keyword>
<evidence type="ECO:0000256" key="9">
    <source>
        <dbReference type="SAM" id="MobiDB-lite"/>
    </source>
</evidence>
<dbReference type="GO" id="GO:0015031">
    <property type="term" value="P:protein transport"/>
    <property type="evidence" value="ECO:0007669"/>
    <property type="project" value="UniProtKB-KW"/>
</dbReference>
<dbReference type="InterPro" id="IPR041212">
    <property type="entry name" value="Vta1_C"/>
</dbReference>
<dbReference type="Pfam" id="PF04652">
    <property type="entry name" value="Vta1"/>
    <property type="match status" value="1"/>
</dbReference>
<dbReference type="InterPro" id="IPR039431">
    <property type="entry name" value="Vta1/CALS_N"/>
</dbReference>
<organism evidence="12">
    <name type="scientific">Myxobolus squamalis</name>
    <name type="common">Myxosporean</name>
    <dbReference type="NCBI Taxonomy" id="59785"/>
    <lineage>
        <taxon>Eukaryota</taxon>
        <taxon>Metazoa</taxon>
        <taxon>Cnidaria</taxon>
        <taxon>Myxozoa</taxon>
        <taxon>Myxosporea</taxon>
        <taxon>Bivalvulida</taxon>
        <taxon>Platysporina</taxon>
        <taxon>Myxobolidae</taxon>
        <taxon>Myxobolus</taxon>
    </lineage>
</organism>
<evidence type="ECO:0000256" key="6">
    <source>
        <dbReference type="ARBA" id="ARBA00022753"/>
    </source>
</evidence>